<dbReference type="EMBL" id="BAAAQX010000033">
    <property type="protein sequence ID" value="GAA2213436.1"/>
    <property type="molecule type" value="Genomic_DNA"/>
</dbReference>
<organism evidence="1 2">
    <name type="scientific">Nonomuraea monospora</name>
    <dbReference type="NCBI Taxonomy" id="568818"/>
    <lineage>
        <taxon>Bacteria</taxon>
        <taxon>Bacillati</taxon>
        <taxon>Actinomycetota</taxon>
        <taxon>Actinomycetes</taxon>
        <taxon>Streptosporangiales</taxon>
        <taxon>Streptosporangiaceae</taxon>
        <taxon>Nonomuraea</taxon>
    </lineage>
</organism>
<dbReference type="Proteomes" id="UP001499843">
    <property type="component" value="Unassembled WGS sequence"/>
</dbReference>
<proteinExistence type="predicted"/>
<evidence type="ECO:0000313" key="2">
    <source>
        <dbReference type="Proteomes" id="UP001499843"/>
    </source>
</evidence>
<gene>
    <name evidence="1" type="ORF">GCM10009850_088990</name>
</gene>
<keyword evidence="2" id="KW-1185">Reference proteome</keyword>
<comment type="caution">
    <text evidence="1">The sequence shown here is derived from an EMBL/GenBank/DDBJ whole genome shotgun (WGS) entry which is preliminary data.</text>
</comment>
<reference evidence="1 2" key="1">
    <citation type="journal article" date="2019" name="Int. J. Syst. Evol. Microbiol.">
        <title>The Global Catalogue of Microorganisms (GCM) 10K type strain sequencing project: providing services to taxonomists for standard genome sequencing and annotation.</title>
        <authorList>
            <consortium name="The Broad Institute Genomics Platform"/>
            <consortium name="The Broad Institute Genome Sequencing Center for Infectious Disease"/>
            <person name="Wu L."/>
            <person name="Ma J."/>
        </authorList>
    </citation>
    <scope>NUCLEOTIDE SEQUENCE [LARGE SCALE GENOMIC DNA]</scope>
    <source>
        <strain evidence="1 2">JCM 16114</strain>
    </source>
</reference>
<name>A0ABN3CVD5_9ACTN</name>
<accession>A0ABN3CVD5</accession>
<sequence length="135" mass="15513">MEFSREGRLFRVVRFDPSHRQLLLRSEAVAVDATTTVVEVHIGHVELMLLKPIYRDGLHVRRADPAEFASLREQHGLGADAEGWTWMLERGGGSFVVGAQPAWRETRYPPGDREWLFDFSKPWPPDYPAQWGIVE</sequence>
<dbReference type="RefSeq" id="WP_344489023.1">
    <property type="nucleotide sequence ID" value="NZ_BAAAQX010000033.1"/>
</dbReference>
<evidence type="ECO:0000313" key="1">
    <source>
        <dbReference type="EMBL" id="GAA2213436.1"/>
    </source>
</evidence>
<protein>
    <submittedName>
        <fullName evidence="1">Uncharacterized protein</fullName>
    </submittedName>
</protein>